<comment type="similarity">
    <text evidence="1 6">Belongs to the glycosyl hydrolase 43 family.</text>
</comment>
<dbReference type="SUPFAM" id="SSF75005">
    <property type="entry name" value="Arabinanase/levansucrase/invertase"/>
    <property type="match status" value="1"/>
</dbReference>
<dbReference type="CDD" id="cd08991">
    <property type="entry name" value="GH43_HoAraf43-like"/>
    <property type="match status" value="1"/>
</dbReference>
<accession>A0ABS9V4J3</accession>
<reference evidence="7" key="1">
    <citation type="submission" date="2022-03" db="EMBL/GenBank/DDBJ databases">
        <title>De novo assembled genomes of Belliella spp. (Cyclobacteriaceae) strains.</title>
        <authorList>
            <person name="Szabo A."/>
            <person name="Korponai K."/>
            <person name="Felfoldi T."/>
        </authorList>
    </citation>
    <scope>NUCLEOTIDE SEQUENCE</scope>
    <source>
        <strain evidence="7">DSM 111904</strain>
    </source>
</reference>
<dbReference type="EMBL" id="JAKZGP010000069">
    <property type="protein sequence ID" value="MCH7411304.1"/>
    <property type="molecule type" value="Genomic_DNA"/>
</dbReference>
<sequence>MNYRQNILAIGLILASFIFGTSCQQGKTNQNKLSSSDIASVQLEALNYADPTIFYHDGTYYLYGTVENIPNVGFEVFVSKNLQDWEGPYGAKDGFALHKDDVFGDKGFWAPQVFFHNEKFYMAYTANEQIAIATSDSPLGPFVQEEKKEISGPVRQIDPFVFFDDDGKVYLYSVRLQDGNRLFVAEMLPDLSGIIEESVRECISAIEPWENTQNVTWPVAEGPTIVKENGLYYFIYSTNDFRNPDYAVGYATSDNPIGPWEKVSHNPILEKSLVDQNGTGHGDLFEDGNGELHYVFHTHFSKENPKPRKTAIIKAKFETDANNDAQKNLVFDPESFRFLNYKK</sequence>
<evidence type="ECO:0000313" key="8">
    <source>
        <dbReference type="Proteomes" id="UP001165489"/>
    </source>
</evidence>
<dbReference type="GO" id="GO:0016787">
    <property type="term" value="F:hydrolase activity"/>
    <property type="evidence" value="ECO:0007669"/>
    <property type="project" value="UniProtKB-KW"/>
</dbReference>
<dbReference type="PANTHER" id="PTHR43772:SF2">
    <property type="entry name" value="PUTATIVE (AFU_ORTHOLOGUE AFUA_2G04480)-RELATED"/>
    <property type="match status" value="1"/>
</dbReference>
<evidence type="ECO:0000313" key="7">
    <source>
        <dbReference type="EMBL" id="MCH7411304.1"/>
    </source>
</evidence>
<evidence type="ECO:0000256" key="1">
    <source>
        <dbReference type="ARBA" id="ARBA00009865"/>
    </source>
</evidence>
<name>A0ABS9V4J3_9BACT</name>
<dbReference type="Proteomes" id="UP001165489">
    <property type="component" value="Unassembled WGS sequence"/>
</dbReference>
<dbReference type="InterPro" id="IPR023296">
    <property type="entry name" value="Glyco_hydro_beta-prop_sf"/>
</dbReference>
<comment type="caution">
    <text evidence="7">The sequence shown here is derived from an EMBL/GenBank/DDBJ whole genome shotgun (WGS) entry which is preliminary data.</text>
</comment>
<dbReference type="InterPro" id="IPR006710">
    <property type="entry name" value="Glyco_hydro_43"/>
</dbReference>
<protein>
    <submittedName>
        <fullName evidence="7">Glycoside hydrolase family 43 protein</fullName>
    </submittedName>
</protein>
<dbReference type="InterPro" id="IPR052176">
    <property type="entry name" value="Glycosyl_Hydrlase_43_Enz"/>
</dbReference>
<dbReference type="PROSITE" id="PS51257">
    <property type="entry name" value="PROKAR_LIPOPROTEIN"/>
    <property type="match status" value="1"/>
</dbReference>
<keyword evidence="3 6" id="KW-0378">Hydrolase</keyword>
<keyword evidence="5 6" id="KW-0326">Glycosidase</keyword>
<organism evidence="7 8">
    <name type="scientific">Belliella filtrata</name>
    <dbReference type="NCBI Taxonomy" id="2923435"/>
    <lineage>
        <taxon>Bacteria</taxon>
        <taxon>Pseudomonadati</taxon>
        <taxon>Bacteroidota</taxon>
        <taxon>Cytophagia</taxon>
        <taxon>Cytophagales</taxon>
        <taxon>Cyclobacteriaceae</taxon>
        <taxon>Belliella</taxon>
    </lineage>
</organism>
<evidence type="ECO:0000256" key="6">
    <source>
        <dbReference type="RuleBase" id="RU361187"/>
    </source>
</evidence>
<evidence type="ECO:0000256" key="3">
    <source>
        <dbReference type="ARBA" id="ARBA00022801"/>
    </source>
</evidence>
<proteinExistence type="inferred from homology"/>
<keyword evidence="8" id="KW-1185">Reference proteome</keyword>
<evidence type="ECO:0000256" key="2">
    <source>
        <dbReference type="ARBA" id="ARBA00022651"/>
    </source>
</evidence>
<gene>
    <name evidence="7" type="ORF">MM239_18055</name>
</gene>
<keyword evidence="2" id="KW-0858">Xylan degradation</keyword>
<keyword evidence="2" id="KW-0624">Polysaccharide degradation</keyword>
<evidence type="ECO:0000256" key="5">
    <source>
        <dbReference type="ARBA" id="ARBA00023295"/>
    </source>
</evidence>
<keyword evidence="4" id="KW-0119">Carbohydrate metabolism</keyword>
<dbReference type="Gene3D" id="2.115.10.20">
    <property type="entry name" value="Glycosyl hydrolase domain, family 43"/>
    <property type="match status" value="1"/>
</dbReference>
<dbReference type="PANTHER" id="PTHR43772">
    <property type="entry name" value="ENDO-1,4-BETA-XYLANASE"/>
    <property type="match status" value="1"/>
</dbReference>
<dbReference type="RefSeq" id="WP_241349656.1">
    <property type="nucleotide sequence ID" value="NZ_JAKZGP010000069.1"/>
</dbReference>
<evidence type="ECO:0000256" key="4">
    <source>
        <dbReference type="ARBA" id="ARBA00023277"/>
    </source>
</evidence>
<dbReference type="Pfam" id="PF04616">
    <property type="entry name" value="Glyco_hydro_43"/>
    <property type="match status" value="1"/>
</dbReference>